<proteinExistence type="predicted"/>
<evidence type="ECO:0000313" key="3">
    <source>
        <dbReference type="EMBL" id="KGO96239.1"/>
    </source>
</evidence>
<feature type="chain" id="PRO_5004750678" description="DUF4382 domain-containing protein" evidence="1">
    <location>
        <begin position="25"/>
        <end position="264"/>
    </location>
</feature>
<dbReference type="OrthoDB" id="2111471at2"/>
<protein>
    <recommendedName>
        <fullName evidence="2">DUF4382 domain-containing protein</fullName>
    </recommendedName>
</protein>
<evidence type="ECO:0000256" key="1">
    <source>
        <dbReference type="SAM" id="SignalP"/>
    </source>
</evidence>
<accession>V6SBF5</accession>
<gene>
    <name evidence="3" type="ORF">Q767_08285</name>
</gene>
<dbReference type="PROSITE" id="PS51257">
    <property type="entry name" value="PROKAR_LIPOPROTEIN"/>
    <property type="match status" value="1"/>
</dbReference>
<reference evidence="3 4" key="2">
    <citation type="journal article" date="2015" name="Stand. Genomic Sci.">
        <title>High quality draft genomic sequence of Flavobacterium enshiense DK69(T) and comparison among Flavobacterium genomes.</title>
        <authorList>
            <person name="Zeng Z."/>
            <person name="Chen C."/>
            <person name="Du H."/>
            <person name="Wang G."/>
            <person name="Li M."/>
        </authorList>
    </citation>
    <scope>NUCLEOTIDE SEQUENCE [LARGE SCALE GENOMIC DNA]</scope>
    <source>
        <strain evidence="3 4">DK69</strain>
    </source>
</reference>
<dbReference type="RefSeq" id="WP_023573054.1">
    <property type="nucleotide sequence ID" value="NZ_AVCS01000007.1"/>
</dbReference>
<dbReference type="AlphaFoldDB" id="V6SBF5"/>
<dbReference type="STRING" id="1107311.Q767_08285"/>
<dbReference type="EMBL" id="JRLZ01000005">
    <property type="protein sequence ID" value="KGO96239.1"/>
    <property type="molecule type" value="Genomic_DNA"/>
</dbReference>
<sequence length="264" mass="27844">MKILKNCMLAFFTMACISALLVSCNDNDDSQVSGTSKITVRMTDAPGDYDEVNVEVVDVEIKSPEGGWMSIGNNPGVYNLLDLTGGVSVILADSIVPSGHLGQMRLILGQNNTVVKDGVSYPLRTPSAQQSGLKLQINQTLEPDFTYNFLLDFDVQHSVVVEAGNSGNYNLHPVIRVTTEAASGAIKGTVEPIDVPTEASVMVNGVLVTANTDDLGVFQLNGIPSGTYAVTLTPDPASGHPVLVVDNVVVVNGQITNMGTIALP</sequence>
<feature type="signal peptide" evidence="1">
    <location>
        <begin position="1"/>
        <end position="24"/>
    </location>
</feature>
<dbReference type="InterPro" id="IPR025491">
    <property type="entry name" value="DUF4382"/>
</dbReference>
<organism evidence="3 4">
    <name type="scientific">Flavobacterium enshiense DK69</name>
    <dbReference type="NCBI Taxonomy" id="1107311"/>
    <lineage>
        <taxon>Bacteria</taxon>
        <taxon>Pseudomonadati</taxon>
        <taxon>Bacteroidota</taxon>
        <taxon>Flavobacteriia</taxon>
        <taxon>Flavobacteriales</taxon>
        <taxon>Flavobacteriaceae</taxon>
        <taxon>Flavobacterium</taxon>
    </lineage>
</organism>
<dbReference type="Pfam" id="PF14321">
    <property type="entry name" value="DUF4382"/>
    <property type="match status" value="1"/>
</dbReference>
<dbReference type="Proteomes" id="UP000030149">
    <property type="component" value="Unassembled WGS sequence"/>
</dbReference>
<keyword evidence="1" id="KW-0732">Signal</keyword>
<comment type="caution">
    <text evidence="3">The sequence shown here is derived from an EMBL/GenBank/DDBJ whole genome shotgun (WGS) entry which is preliminary data.</text>
</comment>
<dbReference type="PATRIC" id="fig|1107311.3.peg.1005"/>
<reference evidence="4" key="1">
    <citation type="submission" date="2013-09" db="EMBL/GenBank/DDBJ databases">
        <authorList>
            <person name="Zeng Z."/>
            <person name="Chen C."/>
        </authorList>
    </citation>
    <scope>NUCLEOTIDE SEQUENCE [LARGE SCALE GENOMIC DNA]</scope>
    <source>
        <strain evidence="4">DK69</strain>
    </source>
</reference>
<keyword evidence="4" id="KW-1185">Reference proteome</keyword>
<dbReference type="eggNOG" id="ENOG50309D6">
    <property type="taxonomic scope" value="Bacteria"/>
</dbReference>
<evidence type="ECO:0000259" key="2">
    <source>
        <dbReference type="Pfam" id="PF14321"/>
    </source>
</evidence>
<dbReference type="SUPFAM" id="SSF49452">
    <property type="entry name" value="Starch-binding domain-like"/>
    <property type="match status" value="1"/>
</dbReference>
<evidence type="ECO:0000313" key="4">
    <source>
        <dbReference type="Proteomes" id="UP000030149"/>
    </source>
</evidence>
<dbReference type="GO" id="GO:0030246">
    <property type="term" value="F:carbohydrate binding"/>
    <property type="evidence" value="ECO:0007669"/>
    <property type="project" value="InterPro"/>
</dbReference>
<feature type="domain" description="DUF4382" evidence="2">
    <location>
        <begin position="35"/>
        <end position="173"/>
    </location>
</feature>
<name>V6SBF5_9FLAO</name>
<dbReference type="InterPro" id="IPR013784">
    <property type="entry name" value="Carb-bd-like_fold"/>
</dbReference>